<organism evidence="1">
    <name type="scientific">Cucumis melo</name>
    <name type="common">Muskmelon</name>
    <dbReference type="NCBI Taxonomy" id="3656"/>
    <lineage>
        <taxon>Eukaryota</taxon>
        <taxon>Viridiplantae</taxon>
        <taxon>Streptophyta</taxon>
        <taxon>Embryophyta</taxon>
        <taxon>Tracheophyta</taxon>
        <taxon>Spermatophyta</taxon>
        <taxon>Magnoliopsida</taxon>
        <taxon>eudicotyledons</taxon>
        <taxon>Gunneridae</taxon>
        <taxon>Pentapetalae</taxon>
        <taxon>rosids</taxon>
        <taxon>fabids</taxon>
        <taxon>Cucurbitales</taxon>
        <taxon>Cucurbitaceae</taxon>
        <taxon>Benincaseae</taxon>
        <taxon>Cucumis</taxon>
    </lineage>
</organism>
<dbReference type="EnsemblPlants" id="MELO3C028961.2.1">
    <property type="protein sequence ID" value="MELO3C028961.2.1"/>
    <property type="gene ID" value="MELO3C028961.2"/>
</dbReference>
<protein>
    <submittedName>
        <fullName evidence="1">Uncharacterized protein</fullName>
    </submittedName>
</protein>
<dbReference type="AlphaFoldDB" id="A0A9I9E583"/>
<evidence type="ECO:0000313" key="1">
    <source>
        <dbReference type="EnsemblPlants" id="MELO3C028961.2.1"/>
    </source>
</evidence>
<reference evidence="1" key="1">
    <citation type="submission" date="2023-03" db="UniProtKB">
        <authorList>
            <consortium name="EnsemblPlants"/>
        </authorList>
    </citation>
    <scope>IDENTIFICATION</scope>
</reference>
<dbReference type="Gramene" id="MELO3C028961.2.1">
    <property type="protein sequence ID" value="MELO3C028961.2.1"/>
    <property type="gene ID" value="MELO3C028961.2"/>
</dbReference>
<accession>A0A9I9E583</accession>
<name>A0A9I9E583_CUCME</name>
<proteinExistence type="predicted"/>
<sequence length="69" mass="8011">MSTMYLQIFTLSSQRSSIWKMCIGEQKHQRHLSEGKSTLNQASPKDALRDQAQQLRHQGTHFTFTFLSL</sequence>